<dbReference type="OrthoDB" id="4420885at2"/>
<organism evidence="3 4">
    <name type="scientific">Emcibacter nanhaiensis</name>
    <dbReference type="NCBI Taxonomy" id="1505037"/>
    <lineage>
        <taxon>Bacteria</taxon>
        <taxon>Pseudomonadati</taxon>
        <taxon>Pseudomonadota</taxon>
        <taxon>Alphaproteobacteria</taxon>
        <taxon>Emcibacterales</taxon>
        <taxon>Emcibacteraceae</taxon>
        <taxon>Emcibacter</taxon>
    </lineage>
</organism>
<reference evidence="4" key="1">
    <citation type="submission" date="2019-06" db="EMBL/GenBank/DDBJ databases">
        <title>The complete genome of Emcibacter congregatus ZYLT.</title>
        <authorList>
            <person name="Zhao Z."/>
        </authorList>
    </citation>
    <scope>NUCLEOTIDE SEQUENCE [LARGE SCALE GENOMIC DNA]</scope>
    <source>
        <strain evidence="4">MCCC 1A06723</strain>
    </source>
</reference>
<sequence>METQMPNKRPVIVYGASGYTGRLICEFLREYRIPFIAAGRNQARLETAMEKVPGIETADYEIREVDHTVDALAGLFDGAQVVCNSVGPFELYGETVIQACLKAGTHYLDTTGEQHFVLPVKEKFSDDFQKAGLLLAPSTAYMHATLDIAVSFAAAEHGITTINAHCAAAGVPTYGSTQTVVRSARAQEFFLKDRKLQPWARGKKYEVQLPLWGEPQLSLPWTGTALPIWYEGHRQIENLKALVCFADNRSIMEQVFGLISMYDEQISDKSAEEQEAILTQLGESIQNGMPPRENRQVHRNFDRAVGFGPRRHVEYRVHSTASYQQTGLLQAFAANQLLADANMVSGFASPCQAFGHEAVLSALEDYGYAHLEKAI</sequence>
<dbReference type="EMBL" id="VFIY01000014">
    <property type="protein sequence ID" value="TPD59259.1"/>
    <property type="molecule type" value="Genomic_DNA"/>
</dbReference>
<dbReference type="Pfam" id="PF03435">
    <property type="entry name" value="Sacchrp_dh_NADP"/>
    <property type="match status" value="1"/>
</dbReference>
<feature type="domain" description="Saccharopine dehydrogenase NADP binding" evidence="1">
    <location>
        <begin position="11"/>
        <end position="123"/>
    </location>
</feature>
<dbReference type="SUPFAM" id="SSF51735">
    <property type="entry name" value="NAD(P)-binding Rossmann-fold domains"/>
    <property type="match status" value="1"/>
</dbReference>
<proteinExistence type="predicted"/>
<dbReference type="AlphaFoldDB" id="A0A501PFL9"/>
<dbReference type="PANTHER" id="PTHR43781">
    <property type="entry name" value="SACCHAROPINE DEHYDROGENASE"/>
    <property type="match status" value="1"/>
</dbReference>
<dbReference type="InterPro" id="IPR036291">
    <property type="entry name" value="NAD(P)-bd_dom_sf"/>
</dbReference>
<feature type="domain" description="DUF5938" evidence="2">
    <location>
        <begin position="145"/>
        <end position="368"/>
    </location>
</feature>
<evidence type="ECO:0000259" key="2">
    <source>
        <dbReference type="Pfam" id="PF19362"/>
    </source>
</evidence>
<evidence type="ECO:0000313" key="4">
    <source>
        <dbReference type="Proteomes" id="UP000319148"/>
    </source>
</evidence>
<gene>
    <name evidence="3" type="ORF">FIV46_10705</name>
</gene>
<evidence type="ECO:0000313" key="3">
    <source>
        <dbReference type="EMBL" id="TPD59259.1"/>
    </source>
</evidence>
<dbReference type="PANTHER" id="PTHR43781:SF1">
    <property type="entry name" value="SACCHAROPINE DEHYDROGENASE"/>
    <property type="match status" value="1"/>
</dbReference>
<comment type="caution">
    <text evidence="3">The sequence shown here is derived from an EMBL/GenBank/DDBJ whole genome shotgun (WGS) entry which is preliminary data.</text>
</comment>
<dbReference type="InterPro" id="IPR045982">
    <property type="entry name" value="DUF5938"/>
</dbReference>
<accession>A0A501PFL9</accession>
<dbReference type="Proteomes" id="UP000319148">
    <property type="component" value="Unassembled WGS sequence"/>
</dbReference>
<protein>
    <submittedName>
        <fullName evidence="3">Saccharopine dehydrogenase</fullName>
    </submittedName>
</protein>
<dbReference type="Pfam" id="PF19362">
    <property type="entry name" value="DUF5938"/>
    <property type="match status" value="1"/>
</dbReference>
<keyword evidence="4" id="KW-1185">Reference proteome</keyword>
<dbReference type="InterPro" id="IPR005097">
    <property type="entry name" value="Sacchrp_dh_NADP-bd"/>
</dbReference>
<dbReference type="Gene3D" id="3.40.50.720">
    <property type="entry name" value="NAD(P)-binding Rossmann-like Domain"/>
    <property type="match status" value="1"/>
</dbReference>
<evidence type="ECO:0000259" key="1">
    <source>
        <dbReference type="Pfam" id="PF03435"/>
    </source>
</evidence>
<name>A0A501PFL9_9PROT</name>